<proteinExistence type="predicted"/>
<evidence type="ECO:0000313" key="10">
    <source>
        <dbReference type="Proteomes" id="UP000253437"/>
    </source>
</evidence>
<comment type="subunit">
    <text evidence="1">Monomer.</text>
</comment>
<dbReference type="RefSeq" id="WP_005444699.1">
    <property type="nucleotide sequence ID" value="NZ_AP031614.1"/>
</dbReference>
<dbReference type="EMBL" id="QOUW02000065">
    <property type="protein sequence ID" value="RIW11243.1"/>
    <property type="molecule type" value="Genomic_DNA"/>
</dbReference>
<evidence type="ECO:0000256" key="3">
    <source>
        <dbReference type="ARBA" id="ARBA00022553"/>
    </source>
</evidence>
<reference evidence="8 10" key="3">
    <citation type="submission" date="2018-08" db="EMBL/GenBank/DDBJ databases">
        <title>Vibrio harveyi strains pathogenic to white snook Centropomus viridis Lockington (1877) and potential probiotic bacteria.</title>
        <authorList>
            <person name="Soto-Rodriguez S."/>
            <person name="Gomez-Gil B."/>
            <person name="Lozano-Olvera R."/>
        </authorList>
    </citation>
    <scope>NUCLEOTIDE SEQUENCE [LARGE SCALE GENOMIC DNA]</scope>
    <source>
        <strain evidence="8 10">CAIM 1508</strain>
    </source>
</reference>
<evidence type="ECO:0000259" key="6">
    <source>
        <dbReference type="PROSITE" id="PS50894"/>
    </source>
</evidence>
<evidence type="ECO:0000256" key="1">
    <source>
        <dbReference type="ARBA" id="ARBA00011245"/>
    </source>
</evidence>
<dbReference type="Pfam" id="PF01627">
    <property type="entry name" value="Hpt"/>
    <property type="match status" value="1"/>
</dbReference>
<dbReference type="AlphaFoldDB" id="A0A2S0S802"/>
<evidence type="ECO:0000313" key="8">
    <source>
        <dbReference type="EMBL" id="RIW11243.1"/>
    </source>
</evidence>
<reference evidence="9" key="1">
    <citation type="submission" date="2015-12" db="EMBL/GenBank/DDBJ databases">
        <title>FDA dAtabase for Regulatory Grade micrObial Sequences (FDA-ARGOS): Supporting development and validation of Infectious Disease Dx tests.</title>
        <authorList>
            <person name="Hoffmann M."/>
            <person name="Allard M."/>
            <person name="Evans P."/>
            <person name="Brown E."/>
            <person name="Tallon L.J."/>
            <person name="Sadzewicz L."/>
            <person name="Sengamalay N."/>
            <person name="Ott S."/>
            <person name="Godinez A."/>
            <person name="Nagaraj S."/>
            <person name="Vyas G."/>
            <person name="Aluvathingal J."/>
            <person name="Nadendla S."/>
            <person name="Geyer C."/>
            <person name="Sichtig H."/>
        </authorList>
    </citation>
    <scope>NUCLEOTIDE SEQUENCE [LARGE SCALE GENOMIC DNA]</scope>
    <source>
        <strain evidence="9">ATCC 43516</strain>
    </source>
</reference>
<dbReference type="NCBIfam" id="NF041948">
    <property type="entry name" value="Phrelay_LuxU_Vib"/>
    <property type="match status" value="1"/>
</dbReference>
<dbReference type="Proteomes" id="UP000067422">
    <property type="component" value="Chromosome 1"/>
</dbReference>
<sequence length="114" mass="12665">MSMNVLNQQKIEELSAEIGSDNVPVLLDIFLGEMDTYITRLSDLKGNEQLIYLKEISHALKSSAASFGADRLCDLAIAIDRKAKSNQLAEQGEDATEMLALLDVTRDAYRSWTN</sequence>
<accession>A0A2S0S802</accession>
<dbReference type="Proteomes" id="UP000253437">
    <property type="component" value="Unassembled WGS sequence"/>
</dbReference>
<keyword evidence="4" id="KW-0902">Two-component regulatory system</keyword>
<dbReference type="InterPro" id="IPR036641">
    <property type="entry name" value="HPT_dom_sf"/>
</dbReference>
<evidence type="ECO:0000313" key="9">
    <source>
        <dbReference type="Proteomes" id="UP000067422"/>
    </source>
</evidence>
<keyword evidence="9" id="KW-1185">Reference proteome</keyword>
<feature type="modified residue" description="Phosphohistidine" evidence="5">
    <location>
        <position position="58"/>
    </location>
</feature>
<dbReference type="InterPro" id="IPR008207">
    <property type="entry name" value="Sig_transdc_His_kin_Hpt_dom"/>
</dbReference>
<dbReference type="InterPro" id="IPR053403">
    <property type="entry name" value="QS_phosphorelay_intermediate"/>
</dbReference>
<dbReference type="Gene3D" id="1.20.120.160">
    <property type="entry name" value="HPT domain"/>
    <property type="match status" value="1"/>
</dbReference>
<dbReference type="GeneID" id="83581091"/>
<organism evidence="8 10">
    <name type="scientific">Vibrio harveyi</name>
    <name type="common">Beneckea harveyi</name>
    <dbReference type="NCBI Taxonomy" id="669"/>
    <lineage>
        <taxon>Bacteria</taxon>
        <taxon>Pseudomonadati</taxon>
        <taxon>Pseudomonadota</taxon>
        <taxon>Gammaproteobacteria</taxon>
        <taxon>Vibrionales</taxon>
        <taxon>Vibrionaceae</taxon>
        <taxon>Vibrio</taxon>
    </lineage>
</organism>
<protein>
    <recommendedName>
        <fullName evidence="2">Phosphorelay protein LuxU</fullName>
    </recommendedName>
</protein>
<dbReference type="OrthoDB" id="6313555at2"/>
<dbReference type="EMBL" id="CP014038">
    <property type="protein sequence ID" value="AMF99377.2"/>
    <property type="molecule type" value="Genomic_DNA"/>
</dbReference>
<reference evidence="7" key="2">
    <citation type="submission" date="2018-01" db="EMBL/GenBank/DDBJ databases">
        <title>FDA dAtabase for Regulatory Grade micrObial Sequences (FDA-ARGOS): Supporting development and validation of Infectious Disease Dx tests.</title>
        <authorList>
            <person name="Hoffmann M."/>
            <person name="Allard M."/>
            <person name="Evans P."/>
            <person name="Brown E."/>
            <person name="Tallon L."/>
            <person name="Sadzewicz L."/>
            <person name="Sengamalay N."/>
            <person name="Ott S."/>
            <person name="Godinez A."/>
            <person name="Nagaraj S."/>
            <person name="Vyas G."/>
            <person name="Aluvathingal J."/>
            <person name="Nadendla S."/>
            <person name="Geyer C."/>
            <person name="Sichtig H."/>
        </authorList>
    </citation>
    <scope>NUCLEOTIDE SEQUENCE</scope>
    <source>
        <strain evidence="7">FDAARGOS_107</strain>
    </source>
</reference>
<dbReference type="GO" id="GO:0000160">
    <property type="term" value="P:phosphorelay signal transduction system"/>
    <property type="evidence" value="ECO:0007669"/>
    <property type="project" value="UniProtKB-KW"/>
</dbReference>
<gene>
    <name evidence="7" type="ORF">AL538_04120</name>
    <name evidence="8" type="ORF">DS957_016240</name>
</gene>
<dbReference type="SUPFAM" id="SSF47226">
    <property type="entry name" value="Histidine-containing phosphotransfer domain, HPT domain"/>
    <property type="match status" value="1"/>
</dbReference>
<evidence type="ECO:0000256" key="2">
    <source>
        <dbReference type="ARBA" id="ARBA00017260"/>
    </source>
</evidence>
<keyword evidence="3 5" id="KW-0597">Phosphoprotein</keyword>
<evidence type="ECO:0000313" key="7">
    <source>
        <dbReference type="EMBL" id="AMF99377.2"/>
    </source>
</evidence>
<evidence type="ECO:0000256" key="4">
    <source>
        <dbReference type="ARBA" id="ARBA00023012"/>
    </source>
</evidence>
<name>A0A2S0S802_VIBHA</name>
<dbReference type="GO" id="GO:0004672">
    <property type="term" value="F:protein kinase activity"/>
    <property type="evidence" value="ECO:0007669"/>
    <property type="project" value="UniProtKB-ARBA"/>
</dbReference>
<dbReference type="PROSITE" id="PS50894">
    <property type="entry name" value="HPT"/>
    <property type="match status" value="1"/>
</dbReference>
<feature type="domain" description="HPt" evidence="6">
    <location>
        <begin position="19"/>
        <end position="114"/>
    </location>
</feature>
<evidence type="ECO:0000256" key="5">
    <source>
        <dbReference type="PROSITE-ProRule" id="PRU00110"/>
    </source>
</evidence>